<reference evidence="2" key="1">
    <citation type="submission" date="2023-06" db="EMBL/GenBank/DDBJ databases">
        <title>Genomic analysis of the entomopathogenic nematode Steinernema hermaphroditum.</title>
        <authorList>
            <person name="Schwarz E.M."/>
            <person name="Heppert J.K."/>
            <person name="Baniya A."/>
            <person name="Schwartz H.T."/>
            <person name="Tan C.-H."/>
            <person name="Antoshechkin I."/>
            <person name="Sternberg P.W."/>
            <person name="Goodrich-Blair H."/>
            <person name="Dillman A.R."/>
        </authorList>
    </citation>
    <scope>NUCLEOTIDE SEQUENCE</scope>
    <source>
        <strain evidence="2">PS9179</strain>
        <tissue evidence="2">Whole animal</tissue>
    </source>
</reference>
<comment type="caution">
    <text evidence="2">The sequence shown here is derived from an EMBL/GenBank/DDBJ whole genome shotgun (WGS) entry which is preliminary data.</text>
</comment>
<protein>
    <recommendedName>
        <fullName evidence="4">Fe2OG dioxygenase domain-containing protein</fullName>
    </recommendedName>
</protein>
<evidence type="ECO:0000256" key="1">
    <source>
        <dbReference type="SAM" id="SignalP"/>
    </source>
</evidence>
<evidence type="ECO:0000313" key="3">
    <source>
        <dbReference type="Proteomes" id="UP001175271"/>
    </source>
</evidence>
<proteinExistence type="predicted"/>
<organism evidence="2 3">
    <name type="scientific">Steinernema hermaphroditum</name>
    <dbReference type="NCBI Taxonomy" id="289476"/>
    <lineage>
        <taxon>Eukaryota</taxon>
        <taxon>Metazoa</taxon>
        <taxon>Ecdysozoa</taxon>
        <taxon>Nematoda</taxon>
        <taxon>Chromadorea</taxon>
        <taxon>Rhabditida</taxon>
        <taxon>Tylenchina</taxon>
        <taxon>Panagrolaimomorpha</taxon>
        <taxon>Strongyloidoidea</taxon>
        <taxon>Steinernematidae</taxon>
        <taxon>Steinernema</taxon>
    </lineage>
</organism>
<gene>
    <name evidence="2" type="ORF">QR680_006310</name>
</gene>
<evidence type="ECO:0008006" key="4">
    <source>
        <dbReference type="Google" id="ProtNLM"/>
    </source>
</evidence>
<dbReference type="Gene3D" id="2.60.120.620">
    <property type="entry name" value="q2cbj1_9rhob like domain"/>
    <property type="match status" value="2"/>
</dbReference>
<accession>A0AA39HXG4</accession>
<dbReference type="Proteomes" id="UP001175271">
    <property type="component" value="Unassembled WGS sequence"/>
</dbReference>
<dbReference type="AlphaFoldDB" id="A0AA39HXG4"/>
<feature type="chain" id="PRO_5041370199" description="Fe2OG dioxygenase domain-containing protein" evidence="1">
    <location>
        <begin position="20"/>
        <end position="218"/>
    </location>
</feature>
<name>A0AA39HXG4_9BILA</name>
<evidence type="ECO:0000313" key="2">
    <source>
        <dbReference type="EMBL" id="KAK0412614.1"/>
    </source>
</evidence>
<dbReference type="EMBL" id="JAUCMV010000003">
    <property type="protein sequence ID" value="KAK0412614.1"/>
    <property type="molecule type" value="Genomic_DNA"/>
</dbReference>
<feature type="signal peptide" evidence="1">
    <location>
        <begin position="1"/>
        <end position="19"/>
    </location>
</feature>
<keyword evidence="3" id="KW-1185">Reference proteome</keyword>
<keyword evidence="1" id="KW-0732">Signal</keyword>
<sequence>MRFVSGGFLFLIIFGGARGDDDEDIKQMWTSEVLEICDNPAEHFSFGQLASFQLWNGADVIRVEIRSLAPLLLRFVKFGNRRTTESLIELAQEQELERMNVTSENTSFRHKGRRADGLWLPHESDVTLALFRKIERVFKFNPKAAENFLPEEGDLIVWFNADSRGSRELHSIHGACPIRSGTKVALSLWLRSFPHPALQTPLDGEHPSYRLNHVLRFV</sequence>